<gene>
    <name evidence="1" type="ORF">OU682_05545</name>
</gene>
<reference evidence="1" key="1">
    <citation type="submission" date="2022-12" db="EMBL/GenBank/DDBJ databases">
        <title>Paracoccus sp. EF6 isolated from a lake water.</title>
        <authorList>
            <person name="Liu H."/>
        </authorList>
    </citation>
    <scope>NUCLEOTIDE SEQUENCE</scope>
    <source>
        <strain evidence="1">EF6</strain>
    </source>
</reference>
<dbReference type="EMBL" id="JAPTYD010000004">
    <property type="protein sequence ID" value="MCZ0961080.1"/>
    <property type="molecule type" value="Genomic_DNA"/>
</dbReference>
<comment type="caution">
    <text evidence="1">The sequence shown here is derived from an EMBL/GenBank/DDBJ whole genome shotgun (WGS) entry which is preliminary data.</text>
</comment>
<evidence type="ECO:0000313" key="1">
    <source>
        <dbReference type="EMBL" id="MCZ0961080.1"/>
    </source>
</evidence>
<name>A0ABT4J1V7_9RHOB</name>
<protein>
    <submittedName>
        <fullName evidence="1">Uncharacterized protein</fullName>
    </submittedName>
</protein>
<sequence>MLWISLSRRIGLVAAISGIIGLVPFGPRAQAQESSFRDFPYVIFCEYEQITSAYYFSRLQPDGRAIYMTPDRQVGVITLDGVAQRVDGERPGSCQGKTLDELRAAGRAFDLPA</sequence>
<keyword evidence="2" id="KW-1185">Reference proteome</keyword>
<accession>A0ABT4J1V7</accession>
<evidence type="ECO:0000313" key="2">
    <source>
        <dbReference type="Proteomes" id="UP001149822"/>
    </source>
</evidence>
<dbReference type="RefSeq" id="WP_268941078.1">
    <property type="nucleotide sequence ID" value="NZ_JAPTYD010000004.1"/>
</dbReference>
<proteinExistence type="predicted"/>
<organism evidence="1 2">
    <name type="scientific">Paracoccus benzoatiresistens</name>
    <dbReference type="NCBI Taxonomy" id="2997341"/>
    <lineage>
        <taxon>Bacteria</taxon>
        <taxon>Pseudomonadati</taxon>
        <taxon>Pseudomonadota</taxon>
        <taxon>Alphaproteobacteria</taxon>
        <taxon>Rhodobacterales</taxon>
        <taxon>Paracoccaceae</taxon>
        <taxon>Paracoccus</taxon>
    </lineage>
</organism>
<dbReference type="Proteomes" id="UP001149822">
    <property type="component" value="Unassembled WGS sequence"/>
</dbReference>